<accession>A0A2M7U2L2</accession>
<evidence type="ECO:0000313" key="1">
    <source>
        <dbReference type="EMBL" id="PIZ64537.1"/>
    </source>
</evidence>
<sequence length="216" mass="24228">MFVTIINDCRDSNEKGRQETRASILFPGANVSFVGVKNFSEIEAAGNLVDILDAGTGEEGVILVNAAPRHGLGKKWKNGTPFGYFRHNKKLIVSTVAGTTLSLAKKFRMIDKMYVTDLPTVIGAFVKKGMFEKDAYDRTVLTQFRSYEYMPFLAKWLHRGEDVPTEELSLDEIPDAPKTVWWIDNFGNSKTTLLPDEIGFEPGKKIMTKVGEFTCY</sequence>
<protein>
    <submittedName>
        <fullName evidence="1">Uncharacterized protein</fullName>
    </submittedName>
</protein>
<feature type="non-terminal residue" evidence="1">
    <location>
        <position position="216"/>
    </location>
</feature>
<organism evidence="1 2">
    <name type="scientific">Candidatus Roizmanbacteria bacterium CG_4_10_14_0_2_um_filter_36_9</name>
    <dbReference type="NCBI Taxonomy" id="1974823"/>
    <lineage>
        <taxon>Bacteria</taxon>
        <taxon>Candidatus Roizmaniibacteriota</taxon>
    </lineage>
</organism>
<dbReference type="EMBL" id="PFOD01000077">
    <property type="protein sequence ID" value="PIZ64537.1"/>
    <property type="molecule type" value="Genomic_DNA"/>
</dbReference>
<dbReference type="Proteomes" id="UP000230027">
    <property type="component" value="Unassembled WGS sequence"/>
</dbReference>
<reference evidence="2" key="1">
    <citation type="submission" date="2017-09" db="EMBL/GenBank/DDBJ databases">
        <title>Depth-based differentiation of microbial function through sediment-hosted aquifers and enrichment of novel symbionts in the deep terrestrial subsurface.</title>
        <authorList>
            <person name="Probst A.J."/>
            <person name="Ladd B."/>
            <person name="Jarett J.K."/>
            <person name="Geller-Mcgrath D.E."/>
            <person name="Sieber C.M.K."/>
            <person name="Emerson J.B."/>
            <person name="Anantharaman K."/>
            <person name="Thomas B.C."/>
            <person name="Malmstrom R."/>
            <person name="Stieglmeier M."/>
            <person name="Klingl A."/>
            <person name="Woyke T."/>
            <person name="Ryan C.M."/>
            <person name="Banfield J.F."/>
        </authorList>
    </citation>
    <scope>NUCLEOTIDE SEQUENCE [LARGE SCALE GENOMIC DNA]</scope>
</reference>
<dbReference type="AlphaFoldDB" id="A0A2M7U2L2"/>
<gene>
    <name evidence="1" type="ORF">COY14_04520</name>
</gene>
<name>A0A2M7U2L2_9BACT</name>
<proteinExistence type="predicted"/>
<comment type="caution">
    <text evidence="1">The sequence shown here is derived from an EMBL/GenBank/DDBJ whole genome shotgun (WGS) entry which is preliminary data.</text>
</comment>
<evidence type="ECO:0000313" key="2">
    <source>
        <dbReference type="Proteomes" id="UP000230027"/>
    </source>
</evidence>